<feature type="compositionally biased region" description="Basic and acidic residues" evidence="7">
    <location>
        <begin position="423"/>
        <end position="444"/>
    </location>
</feature>
<dbReference type="SMART" id="SM00865">
    <property type="entry name" value="Tubulin_C"/>
    <property type="match status" value="1"/>
</dbReference>
<feature type="region of interest" description="Disordered" evidence="7">
    <location>
        <begin position="327"/>
        <end position="456"/>
    </location>
</feature>
<reference evidence="10 11" key="1">
    <citation type="submission" date="2017-10" db="EMBL/GenBank/DDBJ databases">
        <title>Draft genome of Longibacter Salinarum.</title>
        <authorList>
            <person name="Goh K.M."/>
            <person name="Shamsir M.S."/>
            <person name="Lim S.W."/>
        </authorList>
    </citation>
    <scope>NUCLEOTIDE SEQUENCE [LARGE SCALE GENOMIC DNA]</scope>
    <source>
        <strain evidence="10 11">KCTC 52045</strain>
    </source>
</reference>
<sequence length="456" mass="48686">MENEFSSRFSFDDAANEEAKICVVGVGGGGGNAINNMVDQGIHGSVEFVAINTDAQALAENQAPQKIQAGRTLTKGLGAGARPSVGAEAIEENSNELEQALDGYDMVFITAGMGGGTGTGGAPVVASIARKMGILTVAIVTRPFDCEGARRQKTAEEGIELLRKNVDTLIVIPNERLLDIADENTSLIEAFEKADEVLYNATRGISDLITVHGLINLDFADVKTTMKNGGEALMGSAEAKGDNRAEKAAIQAISSPLLDGLSIAGARNVLVNITSGSSLGIREATTATSVIQREAGENVEVIFGTVIDDDMDDLLRVTVIATGFDKADEETDGEEPGMRRTVPLDGNGPNYRYKGEDNLRHLDTPAYERRSTPLRGRKQKQDQDAGDEDETSSDGAARNARSDESGQAQASNNGPSQSNIKRLRADDLNQDRPNRDQHRSRSSDDDTPAFLRKMMD</sequence>
<dbReference type="InterPro" id="IPR000158">
    <property type="entry name" value="Cell_div_FtsZ"/>
</dbReference>
<evidence type="ECO:0000256" key="3">
    <source>
        <dbReference type="ARBA" id="ARBA00023134"/>
    </source>
</evidence>
<evidence type="ECO:0000259" key="9">
    <source>
        <dbReference type="SMART" id="SM00865"/>
    </source>
</evidence>
<dbReference type="GO" id="GO:0000917">
    <property type="term" value="P:division septum assembly"/>
    <property type="evidence" value="ECO:0007669"/>
    <property type="project" value="UniProtKB-KW"/>
</dbReference>
<dbReference type="PANTHER" id="PTHR30314:SF3">
    <property type="entry name" value="MITOCHONDRIAL DIVISION PROTEIN FSZA"/>
    <property type="match status" value="1"/>
</dbReference>
<dbReference type="Pfam" id="PF00091">
    <property type="entry name" value="Tubulin"/>
    <property type="match status" value="1"/>
</dbReference>
<dbReference type="InterPro" id="IPR018316">
    <property type="entry name" value="Tubulin/FtsZ_2-layer-sand-dom"/>
</dbReference>
<dbReference type="SUPFAM" id="SSF55307">
    <property type="entry name" value="Tubulin C-terminal domain-like"/>
    <property type="match status" value="1"/>
</dbReference>
<feature type="compositionally biased region" description="Polar residues" evidence="7">
    <location>
        <begin position="405"/>
        <end position="420"/>
    </location>
</feature>
<proteinExistence type="inferred from homology"/>
<dbReference type="InterPro" id="IPR020805">
    <property type="entry name" value="Cell_div_FtsZ_CS"/>
</dbReference>
<keyword evidence="4 6" id="KW-0132">Cell division</keyword>
<evidence type="ECO:0000256" key="5">
    <source>
        <dbReference type="NCBIfam" id="TIGR00065"/>
    </source>
</evidence>
<feature type="binding site" evidence="4">
    <location>
        <begin position="28"/>
        <end position="32"/>
    </location>
    <ligand>
        <name>GTP</name>
        <dbReference type="ChEBI" id="CHEBI:37565"/>
    </ligand>
</feature>
<comment type="subunit">
    <text evidence="4">Homodimer. Polymerizes to form a dynamic ring structure in a strictly GTP-dependent manner. Interacts directly with several other division proteins.</text>
</comment>
<dbReference type="GO" id="GO:0051258">
    <property type="term" value="P:protein polymerization"/>
    <property type="evidence" value="ECO:0007669"/>
    <property type="project" value="UniProtKB-UniRule"/>
</dbReference>
<gene>
    <name evidence="4" type="primary">ftsZ</name>
    <name evidence="10" type="ORF">CRI94_11465</name>
</gene>
<organism evidence="10 11">
    <name type="scientific">Longibacter salinarum</name>
    <dbReference type="NCBI Taxonomy" id="1850348"/>
    <lineage>
        <taxon>Bacteria</taxon>
        <taxon>Pseudomonadati</taxon>
        <taxon>Rhodothermota</taxon>
        <taxon>Rhodothermia</taxon>
        <taxon>Rhodothermales</taxon>
        <taxon>Salisaetaceae</taxon>
        <taxon>Longibacter</taxon>
    </lineage>
</organism>
<dbReference type="EMBL" id="PDEQ01000005">
    <property type="protein sequence ID" value="PEN13251.1"/>
    <property type="molecule type" value="Genomic_DNA"/>
</dbReference>
<keyword evidence="4" id="KW-0963">Cytoplasm</keyword>
<feature type="domain" description="Tubulin/FtsZ GTPase" evidence="8">
    <location>
        <begin position="20"/>
        <end position="213"/>
    </location>
</feature>
<dbReference type="OrthoDB" id="9813375at2"/>
<evidence type="ECO:0000256" key="1">
    <source>
        <dbReference type="ARBA" id="ARBA00009690"/>
    </source>
</evidence>
<dbReference type="HAMAP" id="MF_00909">
    <property type="entry name" value="FtsZ"/>
    <property type="match status" value="1"/>
</dbReference>
<dbReference type="FunFam" id="3.40.50.1440:FF:000001">
    <property type="entry name" value="Cell division protein FtsZ"/>
    <property type="match status" value="1"/>
</dbReference>
<dbReference type="GO" id="GO:0032153">
    <property type="term" value="C:cell division site"/>
    <property type="evidence" value="ECO:0007669"/>
    <property type="project" value="UniProtKB-UniRule"/>
</dbReference>
<dbReference type="InterPro" id="IPR036525">
    <property type="entry name" value="Tubulin/FtsZ_GTPase_sf"/>
</dbReference>
<dbReference type="PRINTS" id="PR00423">
    <property type="entry name" value="CELLDVISFTSZ"/>
</dbReference>
<feature type="compositionally biased region" description="Basic and acidic residues" evidence="7">
    <location>
        <begin position="353"/>
        <end position="371"/>
    </location>
</feature>
<comment type="caution">
    <text evidence="10">The sequence shown here is derived from an EMBL/GenBank/DDBJ whole genome shotgun (WGS) entry which is preliminary data.</text>
</comment>
<dbReference type="SUPFAM" id="SSF52490">
    <property type="entry name" value="Tubulin nucleotide-binding domain-like"/>
    <property type="match status" value="1"/>
</dbReference>
<keyword evidence="4 6" id="KW-0131">Cell cycle</keyword>
<keyword evidence="11" id="KW-1185">Reference proteome</keyword>
<dbReference type="GO" id="GO:0003924">
    <property type="term" value="F:GTPase activity"/>
    <property type="evidence" value="ECO:0007669"/>
    <property type="project" value="UniProtKB-UniRule"/>
</dbReference>
<dbReference type="GO" id="GO:0005525">
    <property type="term" value="F:GTP binding"/>
    <property type="evidence" value="ECO:0007669"/>
    <property type="project" value="UniProtKB-UniRule"/>
</dbReference>
<comment type="function">
    <text evidence="4 6">Essential cell division protein that forms a contractile ring structure (Z ring) at the future cell division site. The regulation of the ring assembly controls the timing and the location of cell division. One of the functions of the FtsZ ring is to recruit other cell division proteins to the septum to produce a new cell wall between the dividing cells. Binds GTP and shows GTPase activity.</text>
</comment>
<evidence type="ECO:0000256" key="7">
    <source>
        <dbReference type="SAM" id="MobiDB-lite"/>
    </source>
</evidence>
<feature type="binding site" evidence="4">
    <location>
        <position position="151"/>
    </location>
    <ligand>
        <name>GTP</name>
        <dbReference type="ChEBI" id="CHEBI:37565"/>
    </ligand>
</feature>
<dbReference type="GO" id="GO:0043093">
    <property type="term" value="P:FtsZ-dependent cytokinesis"/>
    <property type="evidence" value="ECO:0007669"/>
    <property type="project" value="UniProtKB-UniRule"/>
</dbReference>
<evidence type="ECO:0000259" key="8">
    <source>
        <dbReference type="SMART" id="SM00864"/>
    </source>
</evidence>
<keyword evidence="2 4" id="KW-0547">Nucleotide-binding</keyword>
<protein>
    <recommendedName>
        <fullName evidence="4 5">Cell division protein FtsZ</fullName>
    </recommendedName>
</protein>
<accession>A0A2A8CXA9</accession>
<dbReference type="InterPro" id="IPR024757">
    <property type="entry name" value="FtsZ_C"/>
</dbReference>
<feature type="binding site" evidence="4">
    <location>
        <position position="195"/>
    </location>
    <ligand>
        <name>GTP</name>
        <dbReference type="ChEBI" id="CHEBI:37565"/>
    </ligand>
</feature>
<dbReference type="PANTHER" id="PTHR30314">
    <property type="entry name" value="CELL DIVISION PROTEIN FTSZ-RELATED"/>
    <property type="match status" value="1"/>
</dbReference>
<dbReference type="InterPro" id="IPR037103">
    <property type="entry name" value="Tubulin/FtsZ-like_C"/>
</dbReference>
<evidence type="ECO:0000313" key="10">
    <source>
        <dbReference type="EMBL" id="PEN13251.1"/>
    </source>
</evidence>
<dbReference type="Gene3D" id="3.30.1330.20">
    <property type="entry name" value="Tubulin/FtsZ, C-terminal domain"/>
    <property type="match status" value="1"/>
</dbReference>
<evidence type="ECO:0000313" key="11">
    <source>
        <dbReference type="Proteomes" id="UP000220102"/>
    </source>
</evidence>
<evidence type="ECO:0000256" key="6">
    <source>
        <dbReference type="RuleBase" id="RU000631"/>
    </source>
</evidence>
<dbReference type="InterPro" id="IPR045061">
    <property type="entry name" value="FtsZ/CetZ"/>
</dbReference>
<feature type="binding site" evidence="4">
    <location>
        <begin position="116"/>
        <end position="118"/>
    </location>
    <ligand>
        <name>GTP</name>
        <dbReference type="ChEBI" id="CHEBI:37565"/>
    </ligand>
</feature>
<dbReference type="CDD" id="cd02201">
    <property type="entry name" value="FtsZ_type1"/>
    <property type="match status" value="1"/>
</dbReference>
<name>A0A2A8CXA9_9BACT</name>
<dbReference type="GO" id="GO:0005737">
    <property type="term" value="C:cytoplasm"/>
    <property type="evidence" value="ECO:0007669"/>
    <property type="project" value="UniProtKB-SubCell"/>
</dbReference>
<comment type="similarity">
    <text evidence="1 4 6">Belongs to the FtsZ family.</text>
</comment>
<feature type="binding site" evidence="4">
    <location>
        <position position="147"/>
    </location>
    <ligand>
        <name>GTP</name>
        <dbReference type="ChEBI" id="CHEBI:37565"/>
    </ligand>
</feature>
<dbReference type="SMART" id="SM00864">
    <property type="entry name" value="Tubulin"/>
    <property type="match status" value="1"/>
</dbReference>
<dbReference type="NCBIfam" id="TIGR00065">
    <property type="entry name" value="ftsZ"/>
    <property type="match status" value="1"/>
</dbReference>
<dbReference type="Gene3D" id="3.40.50.1440">
    <property type="entry name" value="Tubulin/FtsZ, GTPase domain"/>
    <property type="match status" value="1"/>
</dbReference>
<dbReference type="InterPro" id="IPR008280">
    <property type="entry name" value="Tub_FtsZ_C"/>
</dbReference>
<keyword evidence="3 4" id="KW-0342">GTP-binding</keyword>
<evidence type="ECO:0000256" key="4">
    <source>
        <dbReference type="HAMAP-Rule" id="MF_00909"/>
    </source>
</evidence>
<dbReference type="AlphaFoldDB" id="A0A2A8CXA9"/>
<dbReference type="PROSITE" id="PS01134">
    <property type="entry name" value="FTSZ_1"/>
    <property type="match status" value="1"/>
</dbReference>
<dbReference type="Pfam" id="PF12327">
    <property type="entry name" value="FtsZ_C"/>
    <property type="match status" value="1"/>
</dbReference>
<keyword evidence="4 6" id="KW-0717">Septation</keyword>
<dbReference type="Proteomes" id="UP000220102">
    <property type="component" value="Unassembled WGS sequence"/>
</dbReference>
<feature type="domain" description="Tubulin/FtsZ 2-layer sandwich" evidence="9">
    <location>
        <begin position="215"/>
        <end position="333"/>
    </location>
</feature>
<evidence type="ECO:0000256" key="2">
    <source>
        <dbReference type="ARBA" id="ARBA00022741"/>
    </source>
</evidence>
<dbReference type="InterPro" id="IPR003008">
    <property type="entry name" value="Tubulin_FtsZ_GTPase"/>
</dbReference>
<comment type="subcellular location">
    <subcellularLocation>
        <location evidence="4">Cytoplasm</location>
    </subcellularLocation>
    <text evidence="4">Assembles at midcell at the inner surface of the cytoplasmic membrane.</text>
</comment>
<dbReference type="RefSeq" id="WP_098075843.1">
    <property type="nucleotide sequence ID" value="NZ_PDEQ01000005.1"/>
</dbReference>
<dbReference type="PROSITE" id="PS01135">
    <property type="entry name" value="FTSZ_2"/>
    <property type="match status" value="1"/>
</dbReference>